<dbReference type="PANTHER" id="PTHR43628">
    <property type="entry name" value="ACTIVATOR OF C KINASE PROTEIN 1-RELATED"/>
    <property type="match status" value="1"/>
</dbReference>
<sequence>MHFEGYGVPVNHAKGIEHYFLGMDAGSINCINQVGALYSDGTGVEKDVKKAVELLEKAVSLGNGIGCCYLGDLYQAGDDGIPKDPSKAVTYFEQAVQLEYDASTAKRCLAYLYDKGIGVEQNYHNYRKLRKIRRIIVIIPLGCQALERSRRREISLQRGPKQNNAAAMSNLGHLSTCVV</sequence>
<dbReference type="STRING" id="246404.A0A507EQH4"/>
<dbReference type="InterPro" id="IPR052945">
    <property type="entry name" value="Mitotic_Regulator"/>
</dbReference>
<comment type="caution">
    <text evidence="1">The sequence shown here is derived from an EMBL/GenBank/DDBJ whole genome shotgun (WGS) entry which is preliminary data.</text>
</comment>
<dbReference type="Gene3D" id="1.25.40.10">
    <property type="entry name" value="Tetratricopeptide repeat domain"/>
    <property type="match status" value="1"/>
</dbReference>
<accession>A0A507EQH4</accession>
<dbReference type="SUPFAM" id="SSF81901">
    <property type="entry name" value="HCP-like"/>
    <property type="match status" value="1"/>
</dbReference>
<dbReference type="Proteomes" id="UP000320333">
    <property type="component" value="Unassembled WGS sequence"/>
</dbReference>
<name>A0A507EQH4_9FUNG</name>
<dbReference type="AlphaFoldDB" id="A0A507EQH4"/>
<proteinExistence type="predicted"/>
<dbReference type="PANTHER" id="PTHR43628:SF1">
    <property type="entry name" value="CHITIN SYNTHASE REGULATORY FACTOR 2-RELATED"/>
    <property type="match status" value="1"/>
</dbReference>
<dbReference type="InterPro" id="IPR006597">
    <property type="entry name" value="Sel1-like"/>
</dbReference>
<protein>
    <submittedName>
        <fullName evidence="1">Uncharacterized protein</fullName>
    </submittedName>
</protein>
<keyword evidence="2" id="KW-1185">Reference proteome</keyword>
<dbReference type="InterPro" id="IPR011990">
    <property type="entry name" value="TPR-like_helical_dom_sf"/>
</dbReference>
<reference evidence="1 2" key="1">
    <citation type="journal article" date="2019" name="Sci. Rep.">
        <title>Comparative genomics of chytrid fungi reveal insights into the obligate biotrophic and pathogenic lifestyle of Synchytrium endobioticum.</title>
        <authorList>
            <person name="van de Vossenberg B.T.L.H."/>
            <person name="Warris S."/>
            <person name="Nguyen H.D.T."/>
            <person name="van Gent-Pelzer M.P.E."/>
            <person name="Joly D.L."/>
            <person name="van de Geest H.C."/>
            <person name="Bonants P.J.M."/>
            <person name="Smith D.S."/>
            <person name="Levesque C.A."/>
            <person name="van der Lee T.A.J."/>
        </authorList>
    </citation>
    <scope>NUCLEOTIDE SEQUENCE [LARGE SCALE GENOMIC DNA]</scope>
    <source>
        <strain evidence="1 2">CBS 675.73</strain>
    </source>
</reference>
<evidence type="ECO:0000313" key="2">
    <source>
        <dbReference type="Proteomes" id="UP000320333"/>
    </source>
</evidence>
<organism evidence="1 2">
    <name type="scientific">Chytriomyces confervae</name>
    <dbReference type="NCBI Taxonomy" id="246404"/>
    <lineage>
        <taxon>Eukaryota</taxon>
        <taxon>Fungi</taxon>
        <taxon>Fungi incertae sedis</taxon>
        <taxon>Chytridiomycota</taxon>
        <taxon>Chytridiomycota incertae sedis</taxon>
        <taxon>Chytridiomycetes</taxon>
        <taxon>Chytridiales</taxon>
        <taxon>Chytriomycetaceae</taxon>
        <taxon>Chytriomyces</taxon>
    </lineage>
</organism>
<evidence type="ECO:0000313" key="1">
    <source>
        <dbReference type="EMBL" id="TPX65520.1"/>
    </source>
</evidence>
<gene>
    <name evidence="1" type="ORF">CcCBS67573_g08095</name>
</gene>
<dbReference type="SMART" id="SM00671">
    <property type="entry name" value="SEL1"/>
    <property type="match status" value="3"/>
</dbReference>
<dbReference type="EMBL" id="QEAP01000484">
    <property type="protein sequence ID" value="TPX65520.1"/>
    <property type="molecule type" value="Genomic_DNA"/>
</dbReference>
<dbReference type="Pfam" id="PF08238">
    <property type="entry name" value="Sel1"/>
    <property type="match status" value="4"/>
</dbReference>
<dbReference type="OrthoDB" id="10266786at2759"/>